<evidence type="ECO:0000256" key="1">
    <source>
        <dbReference type="SAM" id="MobiDB-lite"/>
    </source>
</evidence>
<dbReference type="Proteomes" id="UP001410795">
    <property type="component" value="Unassembled WGS sequence"/>
</dbReference>
<accession>A0ABP7BYP3</accession>
<comment type="caution">
    <text evidence="2">The sequence shown here is derived from an EMBL/GenBank/DDBJ whole genome shotgun (WGS) entry which is preliminary data.</text>
</comment>
<name>A0ABP7BYP3_9MICO</name>
<feature type="region of interest" description="Disordered" evidence="1">
    <location>
        <begin position="47"/>
        <end position="86"/>
    </location>
</feature>
<gene>
    <name evidence="2" type="ORF">GCM10022202_36580</name>
</gene>
<feature type="compositionally biased region" description="Basic and acidic residues" evidence="1">
    <location>
        <begin position="72"/>
        <end position="86"/>
    </location>
</feature>
<keyword evidence="3" id="KW-1185">Reference proteome</keyword>
<protein>
    <submittedName>
        <fullName evidence="2">Uncharacterized protein</fullName>
    </submittedName>
</protein>
<dbReference type="EMBL" id="BAAAYV010000025">
    <property type="protein sequence ID" value="GAA3670968.1"/>
    <property type="molecule type" value="Genomic_DNA"/>
</dbReference>
<organism evidence="2 3">
    <name type="scientific">Microbacterium marinilacus</name>
    <dbReference type="NCBI Taxonomy" id="415209"/>
    <lineage>
        <taxon>Bacteria</taxon>
        <taxon>Bacillati</taxon>
        <taxon>Actinomycetota</taxon>
        <taxon>Actinomycetes</taxon>
        <taxon>Micrococcales</taxon>
        <taxon>Microbacteriaceae</taxon>
        <taxon>Microbacterium</taxon>
    </lineage>
</organism>
<reference evidence="3" key="1">
    <citation type="journal article" date="2019" name="Int. J. Syst. Evol. Microbiol.">
        <title>The Global Catalogue of Microorganisms (GCM) 10K type strain sequencing project: providing services to taxonomists for standard genome sequencing and annotation.</title>
        <authorList>
            <consortium name="The Broad Institute Genomics Platform"/>
            <consortium name="The Broad Institute Genome Sequencing Center for Infectious Disease"/>
            <person name="Wu L."/>
            <person name="Ma J."/>
        </authorList>
    </citation>
    <scope>NUCLEOTIDE SEQUENCE [LARGE SCALE GENOMIC DNA]</scope>
    <source>
        <strain evidence="3">JCM 16546</strain>
    </source>
</reference>
<sequence length="86" mass="9338">MEDVVRPADGVRPPRVLHQIRFHEGQLRVAGDPRVAEHRADGVLLAERANGGPDDVPLIQQLSDDMTGDEAGPARDENLGHGRDLS</sequence>
<proteinExistence type="predicted"/>
<evidence type="ECO:0000313" key="3">
    <source>
        <dbReference type="Proteomes" id="UP001410795"/>
    </source>
</evidence>
<evidence type="ECO:0000313" key="2">
    <source>
        <dbReference type="EMBL" id="GAA3670968.1"/>
    </source>
</evidence>